<feature type="signal peptide" evidence="1">
    <location>
        <begin position="1"/>
        <end position="24"/>
    </location>
</feature>
<organism evidence="2 3">
    <name type="scientific">Blastopirellula marina</name>
    <dbReference type="NCBI Taxonomy" id="124"/>
    <lineage>
        <taxon>Bacteria</taxon>
        <taxon>Pseudomonadati</taxon>
        <taxon>Planctomycetota</taxon>
        <taxon>Planctomycetia</taxon>
        <taxon>Pirellulales</taxon>
        <taxon>Pirellulaceae</taxon>
        <taxon>Blastopirellula</taxon>
    </lineage>
</organism>
<proteinExistence type="predicted"/>
<sequence>MFRHIVFGLVIAAMMSVSVSNVEAGDQAFSRVWGGTYGSYDWERFYHYPYVYYPQNFQGPEYYRSRDSLYYRYPAEMRVPVYNKTWQNPYPNGRLYHSGHHFLLDVF</sequence>
<evidence type="ECO:0000256" key="1">
    <source>
        <dbReference type="SAM" id="SignalP"/>
    </source>
</evidence>
<evidence type="ECO:0000313" key="3">
    <source>
        <dbReference type="Proteomes" id="UP000238322"/>
    </source>
</evidence>
<protein>
    <submittedName>
        <fullName evidence="2">Calmodulin-binding protein</fullName>
    </submittedName>
</protein>
<reference evidence="2 3" key="1">
    <citation type="submission" date="2018-02" db="EMBL/GenBank/DDBJ databases">
        <title>Comparative genomes isolates from brazilian mangrove.</title>
        <authorList>
            <person name="Araujo J.E."/>
            <person name="Taketani R.G."/>
            <person name="Silva M.C.P."/>
            <person name="Loureco M.V."/>
            <person name="Andreote F.D."/>
        </authorList>
    </citation>
    <scope>NUCLEOTIDE SEQUENCE [LARGE SCALE GENOMIC DNA]</scope>
    <source>
        <strain evidence="2 3">Hex-1 MGV</strain>
    </source>
</reference>
<name>A0A2S8FS83_9BACT</name>
<dbReference type="EMBL" id="PUHY01000010">
    <property type="protein sequence ID" value="PQO34910.1"/>
    <property type="molecule type" value="Genomic_DNA"/>
</dbReference>
<keyword evidence="1" id="KW-0732">Signal</keyword>
<dbReference type="Proteomes" id="UP000238322">
    <property type="component" value="Unassembled WGS sequence"/>
</dbReference>
<dbReference type="OrthoDB" id="281093at2"/>
<accession>A0A2S8FS83</accession>
<evidence type="ECO:0000313" key="2">
    <source>
        <dbReference type="EMBL" id="PQO34910.1"/>
    </source>
</evidence>
<dbReference type="AlphaFoldDB" id="A0A2S8FS83"/>
<dbReference type="RefSeq" id="WP_105330640.1">
    <property type="nucleotide sequence ID" value="NZ_PUHY01000010.1"/>
</dbReference>
<gene>
    <name evidence="2" type="ORF">C5Y83_15600</name>
</gene>
<feature type="chain" id="PRO_5015629534" evidence="1">
    <location>
        <begin position="25"/>
        <end position="107"/>
    </location>
</feature>
<comment type="caution">
    <text evidence="2">The sequence shown here is derived from an EMBL/GenBank/DDBJ whole genome shotgun (WGS) entry which is preliminary data.</text>
</comment>